<evidence type="ECO:0000313" key="6">
    <source>
        <dbReference type="Proteomes" id="UP000241964"/>
    </source>
</evidence>
<dbReference type="InterPro" id="IPR050090">
    <property type="entry name" value="Tyrosine_recombinase_XerCD"/>
</dbReference>
<dbReference type="SUPFAM" id="SSF56349">
    <property type="entry name" value="DNA breaking-rejoining enzymes"/>
    <property type="match status" value="1"/>
</dbReference>
<protein>
    <submittedName>
        <fullName evidence="5">Site-specific recombinase XerD</fullName>
    </submittedName>
</protein>
<reference evidence="5 6" key="1">
    <citation type="submission" date="2018-03" db="EMBL/GenBank/DDBJ databases">
        <title>Genomic Encyclopedia of Archaeal and Bacterial Type Strains, Phase II (KMG-II): from individual species to whole genera.</title>
        <authorList>
            <person name="Goeker M."/>
        </authorList>
    </citation>
    <scope>NUCLEOTIDE SEQUENCE [LARGE SCALE GENOMIC DNA]</scope>
    <source>
        <strain evidence="5 6">DSM 29057</strain>
    </source>
</reference>
<dbReference type="PROSITE" id="PS51898">
    <property type="entry name" value="TYR_RECOMBINASE"/>
    <property type="match status" value="1"/>
</dbReference>
<comment type="similarity">
    <text evidence="1">Belongs to the 'phage' integrase family.</text>
</comment>
<dbReference type="PANTHER" id="PTHR30349">
    <property type="entry name" value="PHAGE INTEGRASE-RELATED"/>
    <property type="match status" value="1"/>
</dbReference>
<dbReference type="InterPro" id="IPR002104">
    <property type="entry name" value="Integrase_catalytic"/>
</dbReference>
<dbReference type="PANTHER" id="PTHR30349:SF64">
    <property type="entry name" value="PROPHAGE INTEGRASE INTD-RELATED"/>
    <property type="match status" value="1"/>
</dbReference>
<feature type="domain" description="Tyr recombinase" evidence="4">
    <location>
        <begin position="218"/>
        <end position="409"/>
    </location>
</feature>
<dbReference type="InterPro" id="IPR013762">
    <property type="entry name" value="Integrase-like_cat_sf"/>
</dbReference>
<evidence type="ECO:0000256" key="2">
    <source>
        <dbReference type="ARBA" id="ARBA00023125"/>
    </source>
</evidence>
<sequence>MAISTKFVLRKKRDTEETQFPIMLQIIIDRKNLLVSTRKICAEDQWQTKSQSVTKTHTKHKEINLLLRTIESEVDFMIISYGKQNKRPSFDEIKALVKKLTGGHTEPEKKRLFVLFEEHIAKLKSQNRLGSAESHNSTLKSLKHFMNQKDQDILSIGLPFINRYEQWLIDKGCTIVTRSFYLRTFRTLWKVGIKENYYPETHYPFKDFSFSKYNNPRTKKRAISKEQIELIAGAEIDPEDDSLINSRNYFLFSFYCRGLNFTDLAELKWTNIIDGELHYVRSKTKEEFRFRLHPSAAHILDYYKDLKGNSDAGFVFPILYKRHATIQSVRDRKKKILTRVNKQIKELGISLGILKPITTYVARHSYATTLRRNGISKENIGRTLGHDSLKTTDIYLEDIGDPVLDDLINSTI</sequence>
<name>A0A2P8G5M4_9BACT</name>
<dbReference type="GO" id="GO:0003677">
    <property type="term" value="F:DNA binding"/>
    <property type="evidence" value="ECO:0007669"/>
    <property type="project" value="UniProtKB-KW"/>
</dbReference>
<keyword evidence="6" id="KW-1185">Reference proteome</keyword>
<dbReference type="Pfam" id="PF00589">
    <property type="entry name" value="Phage_integrase"/>
    <property type="match status" value="1"/>
</dbReference>
<dbReference type="InterPro" id="IPR010998">
    <property type="entry name" value="Integrase_recombinase_N"/>
</dbReference>
<dbReference type="InterPro" id="IPR025269">
    <property type="entry name" value="SAM-like_dom"/>
</dbReference>
<evidence type="ECO:0000259" key="4">
    <source>
        <dbReference type="PROSITE" id="PS51898"/>
    </source>
</evidence>
<dbReference type="Pfam" id="PF13102">
    <property type="entry name" value="Phage_int_SAM_5"/>
    <property type="match status" value="1"/>
</dbReference>
<dbReference type="GO" id="GO:0015074">
    <property type="term" value="P:DNA integration"/>
    <property type="evidence" value="ECO:0007669"/>
    <property type="project" value="InterPro"/>
</dbReference>
<evidence type="ECO:0000256" key="3">
    <source>
        <dbReference type="ARBA" id="ARBA00023172"/>
    </source>
</evidence>
<dbReference type="RefSeq" id="WP_106595578.1">
    <property type="nucleotide sequence ID" value="NZ_PYAS01000005.1"/>
</dbReference>
<dbReference type="AlphaFoldDB" id="A0A2P8G5M4"/>
<gene>
    <name evidence="5" type="ORF">CLV60_105117</name>
</gene>
<evidence type="ECO:0000313" key="5">
    <source>
        <dbReference type="EMBL" id="PSL29280.1"/>
    </source>
</evidence>
<dbReference type="InterPro" id="IPR035386">
    <property type="entry name" value="Arm-DNA-bind_5"/>
</dbReference>
<organism evidence="5 6">
    <name type="scientific">Dyadobacter jiangsuensis</name>
    <dbReference type="NCBI Taxonomy" id="1591085"/>
    <lineage>
        <taxon>Bacteria</taxon>
        <taxon>Pseudomonadati</taxon>
        <taxon>Bacteroidota</taxon>
        <taxon>Cytophagia</taxon>
        <taxon>Cytophagales</taxon>
        <taxon>Spirosomataceae</taxon>
        <taxon>Dyadobacter</taxon>
    </lineage>
</organism>
<dbReference type="Gene3D" id="1.10.443.10">
    <property type="entry name" value="Intergrase catalytic core"/>
    <property type="match status" value="1"/>
</dbReference>
<dbReference type="Pfam" id="PF17293">
    <property type="entry name" value="Arm-DNA-bind_5"/>
    <property type="match status" value="1"/>
</dbReference>
<accession>A0A2P8G5M4</accession>
<dbReference type="InterPro" id="IPR011010">
    <property type="entry name" value="DNA_brk_join_enz"/>
</dbReference>
<comment type="caution">
    <text evidence="5">The sequence shown here is derived from an EMBL/GenBank/DDBJ whole genome shotgun (WGS) entry which is preliminary data.</text>
</comment>
<keyword evidence="3" id="KW-0233">DNA recombination</keyword>
<keyword evidence="2" id="KW-0238">DNA-binding</keyword>
<dbReference type="OrthoDB" id="1094492at2"/>
<proteinExistence type="inferred from homology"/>
<dbReference type="Proteomes" id="UP000241964">
    <property type="component" value="Unassembled WGS sequence"/>
</dbReference>
<dbReference type="EMBL" id="PYAS01000005">
    <property type="protein sequence ID" value="PSL29280.1"/>
    <property type="molecule type" value="Genomic_DNA"/>
</dbReference>
<dbReference type="GO" id="GO:0006310">
    <property type="term" value="P:DNA recombination"/>
    <property type="evidence" value="ECO:0007669"/>
    <property type="project" value="UniProtKB-KW"/>
</dbReference>
<evidence type="ECO:0000256" key="1">
    <source>
        <dbReference type="ARBA" id="ARBA00008857"/>
    </source>
</evidence>
<dbReference type="CDD" id="cd01185">
    <property type="entry name" value="INTN1_C_like"/>
    <property type="match status" value="1"/>
</dbReference>
<dbReference type="Gene3D" id="1.10.150.130">
    <property type="match status" value="1"/>
</dbReference>